<dbReference type="Gene3D" id="3.40.50.2300">
    <property type="match status" value="1"/>
</dbReference>
<dbReference type="SUPFAM" id="SSF53822">
    <property type="entry name" value="Periplasmic binding protein-like I"/>
    <property type="match status" value="1"/>
</dbReference>
<proteinExistence type="predicted"/>
<evidence type="ECO:0000256" key="1">
    <source>
        <dbReference type="SAM" id="Phobius"/>
    </source>
</evidence>
<reference evidence="2 3" key="1">
    <citation type="journal article" date="2021" name="ISME Commun">
        <title>Automated analysis of genomic sequences facilitates high-throughput and comprehensive description of bacteria.</title>
        <authorList>
            <person name="Hitch T.C.A."/>
        </authorList>
    </citation>
    <scope>NUCLEOTIDE SEQUENCE [LARGE SCALE GENOMIC DNA]</scope>
    <source>
        <strain evidence="2 3">Sanger_18</strain>
    </source>
</reference>
<dbReference type="EMBL" id="JAOQKJ010000003">
    <property type="protein sequence ID" value="MCU6743816.1"/>
    <property type="molecule type" value="Genomic_DNA"/>
</dbReference>
<comment type="caution">
    <text evidence="2">The sequence shown here is derived from an EMBL/GenBank/DDBJ whole genome shotgun (WGS) entry which is preliminary data.</text>
</comment>
<accession>A0ABT2T1Q6</accession>
<evidence type="ECO:0000313" key="2">
    <source>
        <dbReference type="EMBL" id="MCU6743816.1"/>
    </source>
</evidence>
<protein>
    <recommendedName>
        <fullName evidence="4">Periplasmic binding protein domain-containing protein</fullName>
    </recommendedName>
</protein>
<evidence type="ECO:0008006" key="4">
    <source>
        <dbReference type="Google" id="ProtNLM"/>
    </source>
</evidence>
<dbReference type="Proteomes" id="UP001652432">
    <property type="component" value="Unassembled WGS sequence"/>
</dbReference>
<feature type="transmembrane region" description="Helical" evidence="1">
    <location>
        <begin position="7"/>
        <end position="29"/>
    </location>
</feature>
<evidence type="ECO:0000313" key="3">
    <source>
        <dbReference type="Proteomes" id="UP001652432"/>
    </source>
</evidence>
<keyword evidence="1" id="KW-1133">Transmembrane helix</keyword>
<keyword evidence="3" id="KW-1185">Reference proteome</keyword>
<dbReference type="InterPro" id="IPR028082">
    <property type="entry name" value="Peripla_BP_I"/>
</dbReference>
<dbReference type="RefSeq" id="WP_262573774.1">
    <property type="nucleotide sequence ID" value="NZ_JAOQKJ010000003.1"/>
</dbReference>
<keyword evidence="1" id="KW-0472">Membrane</keyword>
<sequence>MEKRNRFFRTGIVAVCNVVILAVLLFFFFGGRDFSLGQKEDARLIGASYMTMNNEFYTIISEEVAYRVEAEGDRMILRDPALDPVRQASQIRELLDMGISALVVAPADADSLADVLTKARDRGKGHCGRYRCRR</sequence>
<keyword evidence="1" id="KW-0812">Transmembrane</keyword>
<name>A0ABT2T1Q6_9FIRM</name>
<gene>
    <name evidence="2" type="ORF">OCV77_04750</name>
</gene>
<organism evidence="2 3">
    <name type="scientific">Suilimivivens aceti</name>
    <dbReference type="NCBI Taxonomy" id="2981774"/>
    <lineage>
        <taxon>Bacteria</taxon>
        <taxon>Bacillati</taxon>
        <taxon>Bacillota</taxon>
        <taxon>Clostridia</taxon>
        <taxon>Lachnospirales</taxon>
        <taxon>Lachnospiraceae</taxon>
        <taxon>Suilimivivens</taxon>
    </lineage>
</organism>